<comment type="caution">
    <text evidence="3">The sequence shown here is derived from an EMBL/GenBank/DDBJ whole genome shotgun (WGS) entry which is preliminary data.</text>
</comment>
<dbReference type="AlphaFoldDB" id="A0A7J6MMR5"/>
<name>A0A7J6MMR5_PERCH</name>
<sequence length="872" mass="95248">MAELAAAGAALASGAGSIFSYNKDAFVFDQTLRQNKIHQIQNMRLQQVGLYREDLRDLFGLTITKMDNYLVVNTLMLGFCIALFYDGVLPPENPPWLWWMWCLNLSGSTMFLLVSVWLSLHASITAQAFAAVASVDESFLYRLPVPGTDEIAAASATLKDYEASGVGSSILRIPGLHRLAPKNEEVDATMARKHEQLQKMERDDMKKEADRMVCMAMGTNQLLMTLAIFALGTTMIGDRQPWAAWAFVVVMATTALLHFKINLILSKGEAVLMTFLIYCAPLSAGVAATFDYAGEVTPGKAIALVSFILNGMWVCFVLVQAIESKGGLPAKFSTVGISSEIIGENQVHNFIQQELADLGIDTKNASEFLWGDVDRGDSDAETPSKKLEKECASAQRKLQKLFRRFGRNQEQLSRLQQGEIINLKEEFEKIRNGLHLSMVELGRAGQIPANKLAKGKWVKLSYFDDTSGQSVNYYLNTDTGDIRWQPPLLELKSMGSSSDSLGESPSPTPEEIATELHAFYEAVRKFQDATGTSEVKGGQKRHSSELYEHGHSDRISKSLLPEDIKRSPGLEPIEEVKPNVTFASTSADWSEGGGGGKDEVKGEDRGRKQFIKYSSRPWSIYKQASSIVVFTWAVGLIWGLLDVLNVPTGTGLILPGGTGAGQPRLLKTSAEIFASLAAFFVPVGLATKGGESGTLVATDGISIWPEGQCDVGWEGREGTDVVWWDGSILIAFGGRALWNCSSGTEVTFPMEIAKIGFVGASRAVAANGEGRVYMLERGSEGEWRKRVKIGDYQKDTPIAGIAHSEESDVSILLSNGTLHRWDLQYGSLRVTELDRSEGVERYTGIASLKGGEMVVAALMADHTAQLVVVSTQ</sequence>
<feature type="transmembrane region" description="Helical" evidence="2">
    <location>
        <begin position="68"/>
        <end position="85"/>
    </location>
</feature>
<feature type="transmembrane region" description="Helical" evidence="2">
    <location>
        <begin position="97"/>
        <end position="120"/>
    </location>
</feature>
<dbReference type="EMBL" id="JAAPAO010000096">
    <property type="protein sequence ID" value="KAF4672899.1"/>
    <property type="molecule type" value="Genomic_DNA"/>
</dbReference>
<accession>A0A7J6MMR5</accession>
<gene>
    <name evidence="3" type="primary">PUF4_9</name>
    <name evidence="3" type="ORF">FOL47_011250</name>
</gene>
<evidence type="ECO:0000313" key="4">
    <source>
        <dbReference type="Proteomes" id="UP000591131"/>
    </source>
</evidence>
<feature type="transmembrane region" description="Helical" evidence="2">
    <location>
        <begin position="271"/>
        <end position="290"/>
    </location>
</feature>
<feature type="transmembrane region" description="Helical" evidence="2">
    <location>
        <begin position="242"/>
        <end position="259"/>
    </location>
</feature>
<keyword evidence="2" id="KW-1133">Transmembrane helix</keyword>
<feature type="compositionally biased region" description="Basic and acidic residues" evidence="1">
    <location>
        <begin position="542"/>
        <end position="568"/>
    </location>
</feature>
<reference evidence="3 4" key="1">
    <citation type="submission" date="2020-04" db="EMBL/GenBank/DDBJ databases">
        <title>Perkinsus chesapeaki whole genome sequence.</title>
        <authorList>
            <person name="Bogema D.R."/>
        </authorList>
    </citation>
    <scope>NUCLEOTIDE SEQUENCE [LARGE SCALE GENOMIC DNA]</scope>
    <source>
        <strain evidence="3">ATCC PRA-425</strain>
    </source>
</reference>
<dbReference type="Proteomes" id="UP000591131">
    <property type="component" value="Unassembled WGS sequence"/>
</dbReference>
<feature type="transmembrane region" description="Helical" evidence="2">
    <location>
        <begin position="302"/>
        <end position="322"/>
    </location>
</feature>
<protein>
    <submittedName>
        <fullName evidence="3">Pumilio domain member 4</fullName>
    </submittedName>
</protein>
<organism evidence="3 4">
    <name type="scientific">Perkinsus chesapeaki</name>
    <name type="common">Clam parasite</name>
    <name type="synonym">Perkinsus andrewsi</name>
    <dbReference type="NCBI Taxonomy" id="330153"/>
    <lineage>
        <taxon>Eukaryota</taxon>
        <taxon>Sar</taxon>
        <taxon>Alveolata</taxon>
        <taxon>Perkinsozoa</taxon>
        <taxon>Perkinsea</taxon>
        <taxon>Perkinsida</taxon>
        <taxon>Perkinsidae</taxon>
        <taxon>Perkinsus</taxon>
    </lineage>
</organism>
<feature type="region of interest" description="Disordered" evidence="1">
    <location>
        <begin position="584"/>
        <end position="603"/>
    </location>
</feature>
<keyword evidence="2" id="KW-0472">Membrane</keyword>
<feature type="region of interest" description="Disordered" evidence="1">
    <location>
        <begin position="530"/>
        <end position="577"/>
    </location>
</feature>
<evidence type="ECO:0000313" key="3">
    <source>
        <dbReference type="EMBL" id="KAF4672899.1"/>
    </source>
</evidence>
<keyword evidence="2" id="KW-0812">Transmembrane</keyword>
<evidence type="ECO:0000256" key="2">
    <source>
        <dbReference type="SAM" id="Phobius"/>
    </source>
</evidence>
<feature type="transmembrane region" description="Helical" evidence="2">
    <location>
        <begin position="212"/>
        <end position="236"/>
    </location>
</feature>
<keyword evidence="4" id="KW-1185">Reference proteome</keyword>
<dbReference type="OrthoDB" id="425313at2759"/>
<proteinExistence type="predicted"/>
<evidence type="ECO:0000256" key="1">
    <source>
        <dbReference type="SAM" id="MobiDB-lite"/>
    </source>
</evidence>
<feature type="transmembrane region" description="Helical" evidence="2">
    <location>
        <begin position="620"/>
        <end position="641"/>
    </location>
</feature>